<dbReference type="EMBL" id="VCAU01000002">
    <property type="protein sequence ID" value="KAF9894885.1"/>
    <property type="molecule type" value="Genomic_DNA"/>
</dbReference>
<reference evidence="3" key="1">
    <citation type="journal article" date="2019" name="Beilstein J. Org. Chem.">
        <title>Nanangenines: drimane sesquiterpenoids as the dominant metabolite cohort of a novel Australian fungus, Aspergillus nanangensis.</title>
        <authorList>
            <person name="Lacey H.J."/>
            <person name="Gilchrist C.L.M."/>
            <person name="Crombie A."/>
            <person name="Kalaitzis J.A."/>
            <person name="Vuong D."/>
            <person name="Rutledge P.J."/>
            <person name="Turner P."/>
            <person name="Pitt J.I."/>
            <person name="Lacey E."/>
            <person name="Chooi Y.H."/>
            <person name="Piggott A.M."/>
        </authorList>
    </citation>
    <scope>NUCLEOTIDE SEQUENCE</scope>
    <source>
        <strain evidence="3">MST-FP2251</strain>
    </source>
</reference>
<keyword evidence="1" id="KW-0732">Signal</keyword>
<feature type="chain" id="PRO_5042171213" description="Apple domain-containing protein" evidence="1">
    <location>
        <begin position="19"/>
        <end position="153"/>
    </location>
</feature>
<proteinExistence type="predicted"/>
<dbReference type="Proteomes" id="UP001194746">
    <property type="component" value="Unassembled WGS sequence"/>
</dbReference>
<sequence>MRFIYLLQVLLGAGAAYALTEDAQATCPERLNKALDDYKDALADLDICEKTPHGPIYEKVDCSTFTNGNVRARGDEVYKIFCQKTNGGKNLKTKKITTFEECMDYCDVSNGCVGGDYYPGDQDCFLKSTGMSDGTIVAPSKGNPIAFYNIGYI</sequence>
<keyword evidence="4" id="KW-1185">Reference proteome</keyword>
<evidence type="ECO:0000259" key="2">
    <source>
        <dbReference type="Pfam" id="PF00024"/>
    </source>
</evidence>
<evidence type="ECO:0000256" key="1">
    <source>
        <dbReference type="SAM" id="SignalP"/>
    </source>
</evidence>
<dbReference type="AlphaFoldDB" id="A0AAD4CY60"/>
<reference evidence="3" key="2">
    <citation type="submission" date="2020-02" db="EMBL/GenBank/DDBJ databases">
        <authorList>
            <person name="Gilchrist C.L.M."/>
            <person name="Chooi Y.-H."/>
        </authorList>
    </citation>
    <scope>NUCLEOTIDE SEQUENCE</scope>
    <source>
        <strain evidence="3">MST-FP2251</strain>
    </source>
</reference>
<feature type="domain" description="Apple" evidence="2">
    <location>
        <begin position="87"/>
        <end position="138"/>
    </location>
</feature>
<feature type="signal peptide" evidence="1">
    <location>
        <begin position="1"/>
        <end position="18"/>
    </location>
</feature>
<name>A0AAD4CY60_ASPNN</name>
<protein>
    <recommendedName>
        <fullName evidence="2">Apple domain-containing protein</fullName>
    </recommendedName>
</protein>
<organism evidence="3 4">
    <name type="scientific">Aspergillus nanangensis</name>
    <dbReference type="NCBI Taxonomy" id="2582783"/>
    <lineage>
        <taxon>Eukaryota</taxon>
        <taxon>Fungi</taxon>
        <taxon>Dikarya</taxon>
        <taxon>Ascomycota</taxon>
        <taxon>Pezizomycotina</taxon>
        <taxon>Eurotiomycetes</taxon>
        <taxon>Eurotiomycetidae</taxon>
        <taxon>Eurotiales</taxon>
        <taxon>Aspergillaceae</taxon>
        <taxon>Aspergillus</taxon>
        <taxon>Aspergillus subgen. Circumdati</taxon>
    </lineage>
</organism>
<dbReference type="InterPro" id="IPR003609">
    <property type="entry name" value="Pan_app"/>
</dbReference>
<gene>
    <name evidence="3" type="ORF">FE257_004506</name>
</gene>
<evidence type="ECO:0000313" key="3">
    <source>
        <dbReference type="EMBL" id="KAF9894885.1"/>
    </source>
</evidence>
<accession>A0AAD4CY60</accession>
<dbReference type="Pfam" id="PF00024">
    <property type="entry name" value="PAN_1"/>
    <property type="match status" value="1"/>
</dbReference>
<evidence type="ECO:0000313" key="4">
    <source>
        <dbReference type="Proteomes" id="UP001194746"/>
    </source>
</evidence>
<comment type="caution">
    <text evidence="3">The sequence shown here is derived from an EMBL/GenBank/DDBJ whole genome shotgun (WGS) entry which is preliminary data.</text>
</comment>
<dbReference type="Gene3D" id="3.50.4.10">
    <property type="entry name" value="Hepatocyte Growth Factor"/>
    <property type="match status" value="1"/>
</dbReference>